<evidence type="ECO:0000313" key="2">
    <source>
        <dbReference type="Proteomes" id="UP001500037"/>
    </source>
</evidence>
<comment type="caution">
    <text evidence="1">The sequence shown here is derived from an EMBL/GenBank/DDBJ whole genome shotgun (WGS) entry which is preliminary data.</text>
</comment>
<dbReference type="EMBL" id="BAAALF010000034">
    <property type="protein sequence ID" value="GAA1234240.1"/>
    <property type="molecule type" value="Genomic_DNA"/>
</dbReference>
<evidence type="ECO:0000313" key="1">
    <source>
        <dbReference type="EMBL" id="GAA1234240.1"/>
    </source>
</evidence>
<proteinExistence type="predicted"/>
<sequence>MLAASDCGVAAEAAVGAMAAPIATMPTAVVSRAADLRMRVVITGMWSSTSIVWAPAPALWRTRLVRWAGVGTGAVTWGERPTGVAAVDRTIAAAGD</sequence>
<protein>
    <submittedName>
        <fullName evidence="1">Uncharacterized protein</fullName>
    </submittedName>
</protein>
<gene>
    <name evidence="1" type="ORF">GCM10009665_25630</name>
</gene>
<organism evidence="1 2">
    <name type="scientific">Kitasatospora nipponensis</name>
    <dbReference type="NCBI Taxonomy" id="258049"/>
    <lineage>
        <taxon>Bacteria</taxon>
        <taxon>Bacillati</taxon>
        <taxon>Actinomycetota</taxon>
        <taxon>Actinomycetes</taxon>
        <taxon>Kitasatosporales</taxon>
        <taxon>Streptomycetaceae</taxon>
        <taxon>Kitasatospora</taxon>
    </lineage>
</organism>
<keyword evidence="2" id="KW-1185">Reference proteome</keyword>
<dbReference type="Proteomes" id="UP001500037">
    <property type="component" value="Unassembled WGS sequence"/>
</dbReference>
<accession>A0ABN1W3W5</accession>
<name>A0ABN1W3W5_9ACTN</name>
<reference evidence="1 2" key="1">
    <citation type="journal article" date="2019" name="Int. J. Syst. Evol. Microbiol.">
        <title>The Global Catalogue of Microorganisms (GCM) 10K type strain sequencing project: providing services to taxonomists for standard genome sequencing and annotation.</title>
        <authorList>
            <consortium name="The Broad Institute Genomics Platform"/>
            <consortium name="The Broad Institute Genome Sequencing Center for Infectious Disease"/>
            <person name="Wu L."/>
            <person name="Ma J."/>
        </authorList>
    </citation>
    <scope>NUCLEOTIDE SEQUENCE [LARGE SCALE GENOMIC DNA]</scope>
    <source>
        <strain evidence="1 2">JCM 13004</strain>
    </source>
</reference>